<proteinExistence type="predicted"/>
<name>A0A8S5UZ50_9CAUD</name>
<evidence type="ECO:0000313" key="1">
    <source>
        <dbReference type="EMBL" id="DAF99724.1"/>
    </source>
</evidence>
<organism evidence="1">
    <name type="scientific">Siphoviridae sp. ctu1o13</name>
    <dbReference type="NCBI Taxonomy" id="2825711"/>
    <lineage>
        <taxon>Viruses</taxon>
        <taxon>Duplodnaviria</taxon>
        <taxon>Heunggongvirae</taxon>
        <taxon>Uroviricota</taxon>
        <taxon>Caudoviricetes</taxon>
    </lineage>
</organism>
<sequence>MKQGNNCLLPIRVSGIDPGLVESIQLKFQQGEVVRKVAYPSDEATLKGNIVYITWTPEQTFAFDPNAEIQLDARVKLNGSDYMPDVQIGRIYMMPTLFTRQEVLGDA</sequence>
<protein>
    <submittedName>
        <fullName evidence="1">Uncharacterized protein</fullName>
    </submittedName>
</protein>
<accession>A0A8S5UZ50</accession>
<dbReference type="EMBL" id="BK016170">
    <property type="protein sequence ID" value="DAF99724.1"/>
    <property type="molecule type" value="Genomic_DNA"/>
</dbReference>
<reference evidence="1" key="1">
    <citation type="journal article" date="2021" name="Proc. Natl. Acad. Sci. U.S.A.">
        <title>A Catalog of Tens of Thousands of Viruses from Human Metagenomes Reveals Hidden Associations with Chronic Diseases.</title>
        <authorList>
            <person name="Tisza M.J."/>
            <person name="Buck C.B."/>
        </authorList>
    </citation>
    <scope>NUCLEOTIDE SEQUENCE</scope>
    <source>
        <strain evidence="1">Ctu1o13</strain>
    </source>
</reference>